<dbReference type="STRING" id="1071381.G8C2G2"/>
<reference evidence="2 3" key="1">
    <citation type="journal article" date="2011" name="Proc. Natl. Acad. Sci. U.S.A.">
        <title>Evolutionary erosion of yeast sex chromosomes by mating-type switching accidents.</title>
        <authorList>
            <person name="Gordon J.L."/>
            <person name="Armisen D."/>
            <person name="Proux-Wera E."/>
            <person name="Oheigeartaigh S.S."/>
            <person name="Byrne K.P."/>
            <person name="Wolfe K.H."/>
        </authorList>
    </citation>
    <scope>NUCLEOTIDE SEQUENCE [LARGE SCALE GENOMIC DNA]</scope>
    <source>
        <strain evidence="3">ATCC 24235 / CBS 4417 / NBRC 1672 / NRRL Y-8282 / UCD 70-5</strain>
    </source>
</reference>
<evidence type="ECO:0000313" key="2">
    <source>
        <dbReference type="EMBL" id="CCE66340.1"/>
    </source>
</evidence>
<dbReference type="OrthoDB" id="9992527at2759"/>
<dbReference type="Gene3D" id="3.90.180.10">
    <property type="entry name" value="Medium-chain alcohol dehydrogenases, catalytic domain"/>
    <property type="match status" value="1"/>
</dbReference>
<dbReference type="SMART" id="SM00829">
    <property type="entry name" value="PKS_ER"/>
    <property type="match status" value="1"/>
</dbReference>
<dbReference type="eggNOG" id="KOG1198">
    <property type="taxonomic scope" value="Eukaryota"/>
</dbReference>
<gene>
    <name evidence="2" type="primary">TPHA0P01830</name>
    <name evidence="2" type="ordered locus">TPHA_0P01830</name>
</gene>
<dbReference type="SUPFAM" id="SSF51735">
    <property type="entry name" value="NAD(P)-binding Rossmann-fold domains"/>
    <property type="match status" value="1"/>
</dbReference>
<dbReference type="SUPFAM" id="SSF50129">
    <property type="entry name" value="GroES-like"/>
    <property type="match status" value="1"/>
</dbReference>
<dbReference type="RefSeq" id="XP_003688774.1">
    <property type="nucleotide sequence ID" value="XM_003688726.1"/>
</dbReference>
<sequence>MNAQLPKQMKAVVIGNGKAVVKKDCPIPEIEDDFMLIKVIAVAGNPSEWKHIDMKLGPEGSILGCDAVGKVLKLGSKVDTNQFHVGDIVLSFVHGASNQRPKNGAFGEYIAVDQATTYKAPANIKHTDLKNLYYGPCNTFEGAVALPVSLTTAGIVIHHDMGLKLAWEPKEPQHDFPILIWGGATGVGQILVQLAKKIHGYSKIVVVASKKHEEMLKSFGADEVYDYHDENIAQVIKSKYPNIQHAIDTVSTEQTFSTTYKCVDDVNPVSLMQLLFLSENDIPVEDRKPNVKVLSTMIYKVCGMDIRMADFKFPKDVTYRKDTFEFVKFIRPYVQNGEIKHMPVKVFDNGLEDIPEITNMIRDGKAAGVKFVTVL</sequence>
<dbReference type="EMBL" id="HE612871">
    <property type="protein sequence ID" value="CCE66340.1"/>
    <property type="molecule type" value="Genomic_DNA"/>
</dbReference>
<proteinExistence type="predicted"/>
<dbReference type="AlphaFoldDB" id="G8C2G2"/>
<dbReference type="OMA" id="YDYKDAQ"/>
<dbReference type="KEGG" id="tpf:TPHA_0P01830"/>
<dbReference type="InterPro" id="IPR013149">
    <property type="entry name" value="ADH-like_C"/>
</dbReference>
<organism evidence="2 3">
    <name type="scientific">Tetrapisispora phaffii (strain ATCC 24235 / CBS 4417 / NBRC 1672 / NRRL Y-8282 / UCD 70-5)</name>
    <name type="common">Yeast</name>
    <name type="synonym">Fabospora phaffii</name>
    <dbReference type="NCBI Taxonomy" id="1071381"/>
    <lineage>
        <taxon>Eukaryota</taxon>
        <taxon>Fungi</taxon>
        <taxon>Dikarya</taxon>
        <taxon>Ascomycota</taxon>
        <taxon>Saccharomycotina</taxon>
        <taxon>Saccharomycetes</taxon>
        <taxon>Saccharomycetales</taxon>
        <taxon>Saccharomycetaceae</taxon>
        <taxon>Tetrapisispora</taxon>
    </lineage>
</organism>
<feature type="domain" description="Enoyl reductase (ER)" evidence="1">
    <location>
        <begin position="15"/>
        <end position="373"/>
    </location>
</feature>
<dbReference type="CDD" id="cd08249">
    <property type="entry name" value="enoyl_reductase_like"/>
    <property type="match status" value="1"/>
</dbReference>
<dbReference type="Pfam" id="PF00107">
    <property type="entry name" value="ADH_zinc_N"/>
    <property type="match status" value="1"/>
</dbReference>
<dbReference type="InterPro" id="IPR047122">
    <property type="entry name" value="Trans-enoyl_RdTase-like"/>
</dbReference>
<dbReference type="Pfam" id="PF08240">
    <property type="entry name" value="ADH_N"/>
    <property type="match status" value="1"/>
</dbReference>
<dbReference type="PANTHER" id="PTHR45348">
    <property type="entry name" value="HYPOTHETICAL OXIDOREDUCTASE (EUROFUNG)"/>
    <property type="match status" value="1"/>
</dbReference>
<dbReference type="InterPro" id="IPR036291">
    <property type="entry name" value="NAD(P)-bd_dom_sf"/>
</dbReference>
<dbReference type="HOGENOM" id="CLU_026673_16_1_1"/>
<dbReference type="InterPro" id="IPR020843">
    <property type="entry name" value="ER"/>
</dbReference>
<dbReference type="InterPro" id="IPR013154">
    <property type="entry name" value="ADH-like_N"/>
</dbReference>
<name>G8C2G2_TETPH</name>
<protein>
    <recommendedName>
        <fullName evidence="1">Enoyl reductase (ER) domain-containing protein</fullName>
    </recommendedName>
</protein>
<dbReference type="PANTHER" id="PTHR45348:SF2">
    <property type="entry name" value="ZINC-TYPE ALCOHOL DEHYDROGENASE-LIKE PROTEIN C2E1P3.01"/>
    <property type="match status" value="1"/>
</dbReference>
<dbReference type="GeneID" id="11530754"/>
<dbReference type="GO" id="GO:0016651">
    <property type="term" value="F:oxidoreductase activity, acting on NAD(P)H"/>
    <property type="evidence" value="ECO:0007669"/>
    <property type="project" value="InterPro"/>
</dbReference>
<dbReference type="Gene3D" id="3.40.50.720">
    <property type="entry name" value="NAD(P)-binding Rossmann-like Domain"/>
    <property type="match status" value="1"/>
</dbReference>
<evidence type="ECO:0000259" key="1">
    <source>
        <dbReference type="SMART" id="SM00829"/>
    </source>
</evidence>
<accession>G8C2G2</accession>
<dbReference type="InterPro" id="IPR011032">
    <property type="entry name" value="GroES-like_sf"/>
</dbReference>
<evidence type="ECO:0000313" key="3">
    <source>
        <dbReference type="Proteomes" id="UP000005666"/>
    </source>
</evidence>
<keyword evidence="3" id="KW-1185">Reference proteome</keyword>
<dbReference type="Proteomes" id="UP000005666">
    <property type="component" value="Chromosome 16"/>
</dbReference>